<evidence type="ECO:0000256" key="1">
    <source>
        <dbReference type="SAM" id="MobiDB-lite"/>
    </source>
</evidence>
<sequence length="766" mass="80156">MARRSARLASKTHEVQPPTLDSVSEHDERSNASSLRAAAILESPAPTRHHPSTPTSSAIKPPMSAMHPSKVHTTMAPPSPGLRLGFTDIRPVATKRGHELPSGIAQLTPTKAKAKGSSSSSNAAAGLPSTPFTFSVSRPPVADPSLSSRAKQMMDELRGEAAKIKAELAAQRIREQAEDAEAATGRKVLKPKGKTRFSAAHLAAFEKMDSIENHPSAYRAKITTPVKGITTPVKGIKRSSSRANLDEIPASITRRTAIKRSPSKARLDEVDSPQQARKLPAVSPFVRSRAAALEAQEGDPPTPAKRFKQRLEDDASSTRPSSRDGSSIPRPKSSGNDLAGGGSLSRSKSTMSLVTPVKASLARAAAKGPTITAVANSPSPSKSELTSLKRSATTANLKEGTTSTTTTTTPARRILSPGGFQRVRSILRGQKGNSDKPGSALPLPSATASASKTPALPRVDKALPALPGSVVTTPRRKLIKTPNSPSPSFFRSLSKSKSSRVSNPVEANFPNMDSVMAGSTSKKAKGAEKPETGPVVAYPDLSVFSGLAGKGEKSASMPPPSVPGTFSFRSDHTINFNSASPAGFGASPGQSSVRQVRSSMLPMPGSFPGANASADPGTTGSGATRLDTRSGNKENKSPRLKLPGISHGMSTKKRNRAATDEEDERAAKKRKNDHEQVPEGDALLAPRLLLAGKVSGAGASSSPQKTKPDAAAARAAKAGCKLDAPAKKTLVPRAGVQPLSRTSPQKKAVLSLSRLNMLARPKTRQQ</sequence>
<feature type="compositionally biased region" description="Low complexity" evidence="1">
    <location>
        <begin position="115"/>
        <end position="126"/>
    </location>
</feature>
<proteinExistence type="predicted"/>
<feature type="region of interest" description="Disordered" evidence="1">
    <location>
        <begin position="232"/>
        <end position="681"/>
    </location>
</feature>
<reference evidence="2" key="1">
    <citation type="submission" date="2018-03" db="EMBL/GenBank/DDBJ databases">
        <authorList>
            <person name="Guldener U."/>
        </authorList>
    </citation>
    <scope>NUCLEOTIDE SEQUENCE</scope>
</reference>
<feature type="compositionally biased region" description="Polar residues" evidence="1">
    <location>
        <begin position="588"/>
        <end position="598"/>
    </location>
</feature>
<keyword evidence="3" id="KW-1185">Reference proteome</keyword>
<comment type="caution">
    <text evidence="2">The sequence shown here is derived from an EMBL/GenBank/DDBJ whole genome shotgun (WGS) entry which is preliminary data.</text>
</comment>
<feature type="region of interest" description="Disordered" evidence="1">
    <location>
        <begin position="1"/>
        <end position="148"/>
    </location>
</feature>
<organism evidence="2 3">
    <name type="scientific">Cephalotrichum gorgonifer</name>
    <dbReference type="NCBI Taxonomy" id="2041049"/>
    <lineage>
        <taxon>Eukaryota</taxon>
        <taxon>Fungi</taxon>
        <taxon>Dikarya</taxon>
        <taxon>Ascomycota</taxon>
        <taxon>Pezizomycotina</taxon>
        <taxon>Sordariomycetes</taxon>
        <taxon>Hypocreomycetidae</taxon>
        <taxon>Microascales</taxon>
        <taxon>Microascaceae</taxon>
        <taxon>Cephalotrichum</taxon>
    </lineage>
</organism>
<dbReference type="EMBL" id="ONZQ02000004">
    <property type="protein sequence ID" value="SPO01143.1"/>
    <property type="molecule type" value="Genomic_DNA"/>
</dbReference>
<feature type="compositionally biased region" description="Low complexity" evidence="1">
    <location>
        <begin position="317"/>
        <end position="327"/>
    </location>
</feature>
<dbReference type="Proteomes" id="UP001187682">
    <property type="component" value="Unassembled WGS sequence"/>
</dbReference>
<evidence type="ECO:0000313" key="2">
    <source>
        <dbReference type="EMBL" id="SPO01143.1"/>
    </source>
</evidence>
<protein>
    <recommendedName>
        <fullName evidence="4">Erythromycin esterase</fullName>
    </recommendedName>
</protein>
<dbReference type="AlphaFoldDB" id="A0AAE8MW20"/>
<name>A0AAE8MW20_9PEZI</name>
<feature type="compositionally biased region" description="Basic and acidic residues" evidence="1">
    <location>
        <begin position="626"/>
        <end position="637"/>
    </location>
</feature>
<feature type="compositionally biased region" description="Low complexity" evidence="1">
    <location>
        <begin position="439"/>
        <end position="457"/>
    </location>
</feature>
<evidence type="ECO:0000313" key="3">
    <source>
        <dbReference type="Proteomes" id="UP001187682"/>
    </source>
</evidence>
<accession>A0AAE8MW20</accession>
<gene>
    <name evidence="2" type="ORF">DNG_03890</name>
</gene>
<feature type="compositionally biased region" description="Low complexity" evidence="1">
    <location>
        <begin position="482"/>
        <end position="505"/>
    </location>
</feature>
<feature type="compositionally biased region" description="Polar residues" evidence="1">
    <location>
        <begin position="373"/>
        <end position="400"/>
    </location>
</feature>
<feature type="compositionally biased region" description="Polar residues" evidence="1">
    <location>
        <begin position="344"/>
        <end position="353"/>
    </location>
</feature>
<evidence type="ECO:0008006" key="4">
    <source>
        <dbReference type="Google" id="ProtNLM"/>
    </source>
</evidence>